<organism evidence="1">
    <name type="scientific">Heligmosomoides polygyrus</name>
    <name type="common">Parasitic roundworm</name>
    <dbReference type="NCBI Taxonomy" id="6339"/>
    <lineage>
        <taxon>Eukaryota</taxon>
        <taxon>Metazoa</taxon>
        <taxon>Ecdysozoa</taxon>
        <taxon>Nematoda</taxon>
        <taxon>Chromadorea</taxon>
        <taxon>Rhabditida</taxon>
        <taxon>Rhabditina</taxon>
        <taxon>Rhabditomorpha</taxon>
        <taxon>Strongyloidea</taxon>
        <taxon>Heligmosomidae</taxon>
        <taxon>Heligmosomoides</taxon>
    </lineage>
</organism>
<dbReference type="Pfam" id="PF01359">
    <property type="entry name" value="Transposase_1"/>
    <property type="match status" value="1"/>
</dbReference>
<name>A0A3P8BUX4_HELPZ</name>
<dbReference type="WBParaSite" id="HPBE_0000828601-mRNA-1">
    <property type="protein sequence ID" value="HPBE_0000828601-mRNA-1"/>
    <property type="gene ID" value="HPBE_0000828601"/>
</dbReference>
<dbReference type="AlphaFoldDB" id="A0A3P8BUX4"/>
<dbReference type="OrthoDB" id="5863303at2759"/>
<proteinExistence type="predicted"/>
<dbReference type="SUPFAM" id="SSF55797">
    <property type="entry name" value="PR-1-like"/>
    <property type="match status" value="1"/>
</dbReference>
<keyword evidence="2" id="KW-1185">Reference proteome</keyword>
<evidence type="ECO:0000313" key="2">
    <source>
        <dbReference type="Proteomes" id="UP000050761"/>
    </source>
</evidence>
<dbReference type="EMBL" id="UZAH01026112">
    <property type="protein sequence ID" value="VDO75742.1"/>
    <property type="molecule type" value="Genomic_DNA"/>
</dbReference>
<dbReference type="InterPro" id="IPR001888">
    <property type="entry name" value="Transposase_1"/>
</dbReference>
<evidence type="ECO:0000313" key="3">
    <source>
        <dbReference type="WBParaSite" id="HPBE_0000828601-mRNA-1"/>
    </source>
</evidence>
<reference evidence="3" key="2">
    <citation type="submission" date="2019-09" db="UniProtKB">
        <authorList>
            <consortium name="WormBaseParasite"/>
        </authorList>
    </citation>
    <scope>IDENTIFICATION</scope>
</reference>
<reference evidence="1 2" key="1">
    <citation type="submission" date="2018-11" db="EMBL/GenBank/DDBJ databases">
        <authorList>
            <consortium name="Pathogen Informatics"/>
        </authorList>
    </citation>
    <scope>NUCLEOTIDE SEQUENCE [LARGE SCALE GENOMIC DNA]</scope>
</reference>
<gene>
    <name evidence="1" type="ORF">HPBE_LOCUS8290</name>
</gene>
<evidence type="ECO:0000313" key="1">
    <source>
        <dbReference type="EMBL" id="VDO75742.1"/>
    </source>
</evidence>
<accession>A0A3P8BUX4</accession>
<dbReference type="Gene3D" id="3.40.33.10">
    <property type="entry name" value="CAP"/>
    <property type="match status" value="1"/>
</dbReference>
<dbReference type="InterPro" id="IPR035940">
    <property type="entry name" value="CAP_sf"/>
</dbReference>
<protein>
    <submittedName>
        <fullName evidence="3">SCP domain-containing protein</fullName>
    </submittedName>
</protein>
<sequence length="216" mass="23508">MAETIAAMDEKWVTYGNPDRKLKWLPCDKDPQPIPKRDIHSNKHLLSLYYCSKGVVYYETLPAVQSIDANLFSLQLVEMESRASRGTFVVNAVNGWIDQVMQVTFANPYNGDVKYKEFANMMQSSITRYACSMAICGSNEVVIICIYNKPNIQTGTEIYKAGTPCTTNNQCTTFTPATCNEGLCILGSGSAAPATTPAAVATTNANPKPGLTNAAP</sequence>
<dbReference type="Proteomes" id="UP000050761">
    <property type="component" value="Unassembled WGS sequence"/>
</dbReference>